<sequence>MNGSTDLAAWQDLDAVPGLVRVGMVDIALRLWRERPATGRLGDVLEDAE</sequence>
<dbReference type="Proteomes" id="UP000590647">
    <property type="component" value="Unassembled WGS sequence"/>
</dbReference>
<dbReference type="EMBL" id="JACHNE010000001">
    <property type="protein sequence ID" value="MBB5794764.1"/>
    <property type="molecule type" value="Genomic_DNA"/>
</dbReference>
<protein>
    <submittedName>
        <fullName evidence="1">Uncharacterized protein</fullName>
    </submittedName>
</protein>
<comment type="caution">
    <text evidence="1">The sequence shown here is derived from an EMBL/GenBank/DDBJ whole genome shotgun (WGS) entry which is preliminary data.</text>
</comment>
<accession>A0A7W9H311</accession>
<evidence type="ECO:0000313" key="2">
    <source>
        <dbReference type="Proteomes" id="UP000590647"/>
    </source>
</evidence>
<gene>
    <name evidence="1" type="ORF">HDA41_002728</name>
</gene>
<proteinExistence type="predicted"/>
<name>A0A7W9H311_9ACTN</name>
<dbReference type="AlphaFoldDB" id="A0A7W9H311"/>
<evidence type="ECO:0000313" key="1">
    <source>
        <dbReference type="EMBL" id="MBB5794764.1"/>
    </source>
</evidence>
<organism evidence="1 2">
    <name type="scientific">Streptomyces caelestis</name>
    <dbReference type="NCBI Taxonomy" id="36816"/>
    <lineage>
        <taxon>Bacteria</taxon>
        <taxon>Bacillati</taxon>
        <taxon>Actinomycetota</taxon>
        <taxon>Actinomycetes</taxon>
        <taxon>Kitasatosporales</taxon>
        <taxon>Streptomycetaceae</taxon>
        <taxon>Streptomyces</taxon>
    </lineage>
</organism>
<reference evidence="1 2" key="1">
    <citation type="submission" date="2020-08" db="EMBL/GenBank/DDBJ databases">
        <title>Sequencing the genomes of 1000 actinobacteria strains.</title>
        <authorList>
            <person name="Klenk H.-P."/>
        </authorList>
    </citation>
    <scope>NUCLEOTIDE SEQUENCE [LARGE SCALE GENOMIC DNA]</scope>
    <source>
        <strain evidence="1 2">DSM 40084</strain>
    </source>
</reference>
<keyword evidence="2" id="KW-1185">Reference proteome</keyword>